<dbReference type="SMART" id="SM00364">
    <property type="entry name" value="LRR_BAC"/>
    <property type="match status" value="10"/>
</dbReference>
<reference evidence="7" key="1">
    <citation type="submission" date="2019-12" db="UniProtKB">
        <authorList>
            <consortium name="WormBaseParasite"/>
        </authorList>
    </citation>
    <scope>IDENTIFICATION</scope>
</reference>
<dbReference type="SUPFAM" id="SSF52058">
    <property type="entry name" value="L domain-like"/>
    <property type="match status" value="2"/>
</dbReference>
<dbReference type="PANTHER" id="PTHR48051:SF46">
    <property type="entry name" value="LEUCINE RICH REPEAT-CONTAINING DOMAIN PROTEIN"/>
    <property type="match status" value="1"/>
</dbReference>
<feature type="domain" description="PPM-type phosphatase" evidence="5">
    <location>
        <begin position="850"/>
        <end position="1091"/>
    </location>
</feature>
<dbReference type="InterPro" id="IPR001932">
    <property type="entry name" value="PPM-type_phosphatase-like_dom"/>
</dbReference>
<evidence type="ECO:0000256" key="3">
    <source>
        <dbReference type="ARBA" id="ARBA00022737"/>
    </source>
</evidence>
<accession>A0A5S6QLY9</accession>
<keyword evidence="6" id="KW-1185">Reference proteome</keyword>
<evidence type="ECO:0000259" key="5">
    <source>
        <dbReference type="PROSITE" id="PS51746"/>
    </source>
</evidence>
<dbReference type="Gene3D" id="3.60.40.10">
    <property type="entry name" value="PPM-type phosphatase domain"/>
    <property type="match status" value="1"/>
</dbReference>
<dbReference type="PROSITE" id="PS50003">
    <property type="entry name" value="PH_DOMAIN"/>
    <property type="match status" value="1"/>
</dbReference>
<dbReference type="PROSITE" id="PS51746">
    <property type="entry name" value="PPM_2"/>
    <property type="match status" value="1"/>
</dbReference>
<dbReference type="SMART" id="SM00233">
    <property type="entry name" value="PH"/>
    <property type="match status" value="1"/>
</dbReference>
<evidence type="ECO:0000313" key="6">
    <source>
        <dbReference type="Proteomes" id="UP000046395"/>
    </source>
</evidence>
<dbReference type="GO" id="GO:0046872">
    <property type="term" value="F:metal ion binding"/>
    <property type="evidence" value="ECO:0007669"/>
    <property type="project" value="UniProtKB-KW"/>
</dbReference>
<dbReference type="Pfam" id="PF00481">
    <property type="entry name" value="PP2C"/>
    <property type="match status" value="1"/>
</dbReference>
<dbReference type="AlphaFoldDB" id="A0A5S6QLY9"/>
<dbReference type="Gene3D" id="3.80.10.10">
    <property type="entry name" value="Ribonuclease Inhibitor"/>
    <property type="match status" value="3"/>
</dbReference>
<dbReference type="InterPro" id="IPR011993">
    <property type="entry name" value="PH-like_dom_sf"/>
</dbReference>
<dbReference type="CDD" id="cd00821">
    <property type="entry name" value="PH"/>
    <property type="match status" value="1"/>
</dbReference>
<dbReference type="InterPro" id="IPR055071">
    <property type="entry name" value="RA_PHLPP-like"/>
</dbReference>
<dbReference type="SMART" id="SM00332">
    <property type="entry name" value="PP2Cc"/>
    <property type="match status" value="1"/>
</dbReference>
<dbReference type="CDD" id="cd17213">
    <property type="entry name" value="RA_PHLPP"/>
    <property type="match status" value="1"/>
</dbReference>
<dbReference type="Proteomes" id="UP000046395">
    <property type="component" value="Unassembled WGS sequence"/>
</dbReference>
<dbReference type="CDD" id="cd00143">
    <property type="entry name" value="PP2Cc"/>
    <property type="match status" value="1"/>
</dbReference>
<dbReference type="SUPFAM" id="SSF81606">
    <property type="entry name" value="PP2C-like"/>
    <property type="match status" value="1"/>
</dbReference>
<dbReference type="InterPro" id="IPR003591">
    <property type="entry name" value="Leu-rich_rpt_typical-subtyp"/>
</dbReference>
<dbReference type="InterPro" id="IPR001611">
    <property type="entry name" value="Leu-rich_rpt"/>
</dbReference>
<dbReference type="InterPro" id="IPR032675">
    <property type="entry name" value="LRR_dom_sf"/>
</dbReference>
<feature type="domain" description="PH" evidence="4">
    <location>
        <begin position="189"/>
        <end position="291"/>
    </location>
</feature>
<organism evidence="6 7">
    <name type="scientific">Trichuris muris</name>
    <name type="common">Mouse whipworm</name>
    <dbReference type="NCBI Taxonomy" id="70415"/>
    <lineage>
        <taxon>Eukaryota</taxon>
        <taxon>Metazoa</taxon>
        <taxon>Ecdysozoa</taxon>
        <taxon>Nematoda</taxon>
        <taxon>Enoplea</taxon>
        <taxon>Dorylaimia</taxon>
        <taxon>Trichinellida</taxon>
        <taxon>Trichuridae</taxon>
        <taxon>Trichuris</taxon>
    </lineage>
</organism>
<evidence type="ECO:0000313" key="7">
    <source>
        <dbReference type="WBParaSite" id="TMUE_2000008225.1"/>
    </source>
</evidence>
<dbReference type="Pfam" id="PF13516">
    <property type="entry name" value="LRR_6"/>
    <property type="match status" value="1"/>
</dbReference>
<proteinExistence type="predicted"/>
<keyword evidence="1" id="KW-0433">Leucine-rich repeat</keyword>
<dbReference type="WBParaSite" id="TMUE_2000008225.1">
    <property type="protein sequence ID" value="TMUE_2000008225.1"/>
    <property type="gene ID" value="WBGene00288887"/>
</dbReference>
<dbReference type="PANTHER" id="PTHR48051">
    <property type="match status" value="1"/>
</dbReference>
<dbReference type="STRING" id="70415.A0A5S6QLY9"/>
<dbReference type="PROSITE" id="PS51450">
    <property type="entry name" value="LRR"/>
    <property type="match status" value="6"/>
</dbReference>
<dbReference type="InterPro" id="IPR036457">
    <property type="entry name" value="PPM-type-like_dom_sf"/>
</dbReference>
<dbReference type="InterPro" id="IPR050216">
    <property type="entry name" value="LRR_domain-containing"/>
</dbReference>
<sequence length="1200" mass="136069">MSAVAQDGYMTRSEVITKRKSSPENIYYTLSKWPPNYSCSHSTLTLRPYHLNTVYNTAPVAIKCKPFTETEKARWISQAVDHGFVRLYDPEAFLASSLVVPCTLDTTCTQVASKLGINPSDFHVQFNSHTLRRLLADDRPLAIQNKFLTSIGITNVRRQQFEGDKIDLGYLIRFYAGRPLHVDAHSRAPLSCYCFVRRRGPFRKWSRRFCVLSQNRLLIFGNNASNQNDRAEPDTVHLENGKARLAISNSQGKCLKLASNPERSPQVFYSLAFTSVDELNQWYSRCAQVCETPRPSTDYSNMQMEMIPDELFCNDYPKSITKLNLQGNSLRERPPEANQYFAGWLNDLTSFQFLTALNLSDNDLLRFPTCLLQLESLSELSLANNKITDLPPTVAKLKNLSLLNLQNNWLHVLPNELSTCDKLVFLDLSFNRFDTIPMVLNSLIGLTSWILNGNYITNISSNVMLGVPMELSKVELRHNEISLCAANALALDTLCFLTHLDIRDNNRVIDVDLSALSMLQVLNCERCSILTLRVNGSCLSELTANRNKIHNLLIRPVPHHLVSLEVSHNCMESLPEWTTELAQIKRILCSHNYIETLPDRLLTNVNSLNYLDLSHNCIRALPSYMENCAIETLLLHHNNIDELPEEFLSSAHRLHILNLSHNQLAQLPPPSLLSELNKIQELRLAGNQLTNSALDVIVRYRHLQILDISYNNITSISNEFFQKLQMLQEINISGNQIASLPQSLTSLPLLTTLRAHSNLISSLPNLATCAQLMHIDLAANRITDVPISFMMAPRVKFIDVACNDAIAVQDFQQLKALRDEKSILVVDINNEIILPDRNWKLGTSQFFDPSTGRPSVQQITGRPGNSSEDGILLGVLESVFSFETGELLQQLLPDIVEQEKRELTTHDQYLKYSLIMAHHELKEKGQRQGVNCALCHLAPRIHRGIPRKYCARIANCGDVEAVLCRKGEPILLTKRFTVDSSEEEYARIRLSGGTVDQNNAINGTVRCSRMIGCSFLYPSVVPTPYEFVWDLAECDEFLILANGAVWRTMPYHEVVHHVRRIPEPSMAAKYLQDIVRAYRCTEDISIMVVRFGFPKKGTDFINMIAATPYREKRFTSNVQPYSASSSSDSPNYESPTLALPKATKMFERIEATSEDSGDYRFTKNLCRYHEMATSNIYNMYICEVTRQQLLSLHYDGGRCM</sequence>
<dbReference type="Gene3D" id="2.30.29.30">
    <property type="entry name" value="Pleckstrin-homology domain (PH domain)/Phosphotyrosine-binding domain (PTB)"/>
    <property type="match status" value="1"/>
</dbReference>
<dbReference type="Pfam" id="PF13855">
    <property type="entry name" value="LRR_8"/>
    <property type="match status" value="3"/>
</dbReference>
<keyword evidence="3" id="KW-0677">Repeat</keyword>
<dbReference type="SMART" id="SM00369">
    <property type="entry name" value="LRR_TYP"/>
    <property type="match status" value="11"/>
</dbReference>
<dbReference type="SUPFAM" id="SSF50729">
    <property type="entry name" value="PH domain-like"/>
    <property type="match status" value="1"/>
</dbReference>
<dbReference type="Pfam" id="PF23010">
    <property type="entry name" value="RA_3"/>
    <property type="match status" value="1"/>
</dbReference>
<evidence type="ECO:0000256" key="1">
    <source>
        <dbReference type="ARBA" id="ARBA00022614"/>
    </source>
</evidence>
<dbReference type="GO" id="GO:0005737">
    <property type="term" value="C:cytoplasm"/>
    <property type="evidence" value="ECO:0007669"/>
    <property type="project" value="TreeGrafter"/>
</dbReference>
<name>A0A5S6QLY9_TRIMR</name>
<dbReference type="InterPro" id="IPR001849">
    <property type="entry name" value="PH_domain"/>
</dbReference>
<protein>
    <submittedName>
        <fullName evidence="7">PPM-type phosphatase domain-containing protein</fullName>
    </submittedName>
</protein>
<keyword evidence="2" id="KW-0479">Metal-binding</keyword>
<evidence type="ECO:0000259" key="4">
    <source>
        <dbReference type="PROSITE" id="PS50003"/>
    </source>
</evidence>
<evidence type="ECO:0000256" key="2">
    <source>
        <dbReference type="ARBA" id="ARBA00022723"/>
    </source>
</evidence>